<evidence type="ECO:0000313" key="1">
    <source>
        <dbReference type="EMBL" id="MDP2565352.1"/>
    </source>
</evidence>
<evidence type="ECO:0000313" key="2">
    <source>
        <dbReference type="Proteomes" id="UP001177212"/>
    </source>
</evidence>
<dbReference type="RefSeq" id="WP_008127468.1">
    <property type="nucleotide sequence ID" value="NZ_AHCB03000012.1"/>
</dbReference>
<comment type="caution">
    <text evidence="1">The sequence shown here is derived from an EMBL/GenBank/DDBJ whole genome shotgun (WGS) entry which is preliminary data.</text>
</comment>
<keyword evidence="2" id="KW-1185">Reference proteome</keyword>
<evidence type="ECO:0008006" key="3">
    <source>
        <dbReference type="Google" id="ProtNLM"/>
    </source>
</evidence>
<organism evidence="1 2">
    <name type="scientific">Pseudoalteromonas marina</name>
    <dbReference type="NCBI Taxonomy" id="267375"/>
    <lineage>
        <taxon>Bacteria</taxon>
        <taxon>Pseudomonadati</taxon>
        <taxon>Pseudomonadota</taxon>
        <taxon>Gammaproteobacteria</taxon>
        <taxon>Alteromonadales</taxon>
        <taxon>Pseudoalteromonadaceae</taxon>
        <taxon>Pseudoalteromonas</taxon>
    </lineage>
</organism>
<proteinExistence type="predicted"/>
<gene>
    <name evidence="1" type="ORF">Q8W34_11975</name>
</gene>
<dbReference type="EMBL" id="JAUYVT010000010">
    <property type="protein sequence ID" value="MDP2565352.1"/>
    <property type="molecule type" value="Genomic_DNA"/>
</dbReference>
<sequence length="83" mass="9204">MAQPNKKGPIKTVDIFCSSCKTQLFKYRKGGKGALVKCFKERISQDFTKIPCICPSCERAFARPALIRGAPAYKMIGGKVTFK</sequence>
<accession>A0ABT9FEZ4</accession>
<protein>
    <recommendedName>
        <fullName evidence="3">Zn-ribbon motif protein</fullName>
    </recommendedName>
</protein>
<name>A0ABT9FEZ4_9GAMM</name>
<reference evidence="1" key="1">
    <citation type="submission" date="2023-07" db="EMBL/GenBank/DDBJ databases">
        <title>Genome content predicts the carbon catabolic preferences of heterotrophic bacteria.</title>
        <authorList>
            <person name="Gralka M."/>
        </authorList>
    </citation>
    <scope>NUCLEOTIDE SEQUENCE</scope>
    <source>
        <strain evidence="1">4G09</strain>
    </source>
</reference>
<dbReference type="Proteomes" id="UP001177212">
    <property type="component" value="Unassembled WGS sequence"/>
</dbReference>